<name>A0ABY8F270_9HYPH</name>
<feature type="transmembrane region" description="Helical" evidence="1">
    <location>
        <begin position="20"/>
        <end position="45"/>
    </location>
</feature>
<dbReference type="Proteomes" id="UP001209803">
    <property type="component" value="Chromosome"/>
</dbReference>
<keyword evidence="1" id="KW-0472">Membrane</keyword>
<feature type="transmembrane region" description="Helical" evidence="1">
    <location>
        <begin position="65"/>
        <end position="90"/>
    </location>
</feature>
<keyword evidence="1" id="KW-1133">Transmembrane helix</keyword>
<feature type="transmembrane region" description="Helical" evidence="1">
    <location>
        <begin position="344"/>
        <end position="367"/>
    </location>
</feature>
<gene>
    <name evidence="2" type="ORF">K1718_25685</name>
</gene>
<protein>
    <submittedName>
        <fullName evidence="2">NnrS family protein</fullName>
    </submittedName>
</protein>
<sequence length="409" mass="44321">MAATVHTRPPKYKSRFPTVLTAGFRFFFLAAGLFSVAAMAVWTLWLAALADGDTLEVLPVRMMPYLWHAHEMMFGYTAAVIAGFFVTAVPNWTATEEAGPRFVTICGAIWLSGRIAIWFSAWIDPLVVAAIDLAFIPVLSTAILGRLTQKSQLRNAVFLLLLSTLFAGNLMMHLDWIGWTNDLAETGVRLGIFTSAAMIAIIGGRVVPAFTRNALNRDGYAGALPRSFSWLDRVGILSSVLTALATLPFVPSWALGTLCLVAGAANLARLAGWQGLATRRNPILWILHVAYLLLSAGYLVYGSTLVFGILSETASLHLLAAGAIGCMTLAMMTRASLGHSGRPLLVSGPIVFAYLMVIGAAVFRTFGTIFIDYFPVMLISGTLWLLAFAVFAWVFFPILTRPRPARRGG</sequence>
<feature type="transmembrane region" description="Helical" evidence="1">
    <location>
        <begin position="102"/>
        <end position="120"/>
    </location>
</feature>
<feature type="transmembrane region" description="Helical" evidence="1">
    <location>
        <begin position="373"/>
        <end position="399"/>
    </location>
</feature>
<feature type="transmembrane region" description="Helical" evidence="1">
    <location>
        <begin position="253"/>
        <end position="271"/>
    </location>
</feature>
<dbReference type="InterPro" id="IPR010266">
    <property type="entry name" value="NnrS"/>
</dbReference>
<accession>A0ABY8F270</accession>
<proteinExistence type="predicted"/>
<feature type="transmembrane region" description="Helical" evidence="1">
    <location>
        <begin position="230"/>
        <end position="247"/>
    </location>
</feature>
<feature type="transmembrane region" description="Helical" evidence="1">
    <location>
        <begin position="313"/>
        <end position="332"/>
    </location>
</feature>
<feature type="transmembrane region" description="Helical" evidence="1">
    <location>
        <begin position="126"/>
        <end position="145"/>
    </location>
</feature>
<dbReference type="Pfam" id="PF05940">
    <property type="entry name" value="NnrS"/>
    <property type="match status" value="1"/>
</dbReference>
<evidence type="ECO:0000256" key="1">
    <source>
        <dbReference type="SAM" id="Phobius"/>
    </source>
</evidence>
<keyword evidence="3" id="KW-1185">Reference proteome</keyword>
<evidence type="ECO:0000313" key="3">
    <source>
        <dbReference type="Proteomes" id="UP001209803"/>
    </source>
</evidence>
<evidence type="ECO:0000313" key="2">
    <source>
        <dbReference type="EMBL" id="WFE89504.1"/>
    </source>
</evidence>
<feature type="transmembrane region" description="Helical" evidence="1">
    <location>
        <begin position="157"/>
        <end position="178"/>
    </location>
</feature>
<dbReference type="RefSeq" id="WP_265680350.1">
    <property type="nucleotide sequence ID" value="NZ_CP120863.1"/>
</dbReference>
<feature type="transmembrane region" description="Helical" evidence="1">
    <location>
        <begin position="283"/>
        <end position="301"/>
    </location>
</feature>
<keyword evidence="1" id="KW-0812">Transmembrane</keyword>
<reference evidence="2 3" key="1">
    <citation type="submission" date="2023-03" db="EMBL/GenBank/DDBJ databases">
        <title>Roseibium porphyridii sp. nov. and Roseibium rhodosorbium sp. nov. isolated from marine algae, Porphyridium cruentum and Rhodosorus marinus, respectively.</title>
        <authorList>
            <person name="Lee M.W."/>
            <person name="Choi B.J."/>
            <person name="Lee J.K."/>
            <person name="Choi D.G."/>
            <person name="Baek J.H."/>
            <person name="Bayburt H."/>
            <person name="Kim J.M."/>
            <person name="Han D.M."/>
            <person name="Kim K.H."/>
            <person name="Jeon C.O."/>
        </authorList>
    </citation>
    <scope>NUCLEOTIDE SEQUENCE [LARGE SCALE GENOMIC DNA]</scope>
    <source>
        <strain evidence="2 3">KMA01</strain>
    </source>
</reference>
<organism evidence="2 3">
    <name type="scientific">Roseibium porphyridii</name>
    <dbReference type="NCBI Taxonomy" id="2866279"/>
    <lineage>
        <taxon>Bacteria</taxon>
        <taxon>Pseudomonadati</taxon>
        <taxon>Pseudomonadota</taxon>
        <taxon>Alphaproteobacteria</taxon>
        <taxon>Hyphomicrobiales</taxon>
        <taxon>Stappiaceae</taxon>
        <taxon>Roseibium</taxon>
    </lineage>
</organism>
<feature type="transmembrane region" description="Helical" evidence="1">
    <location>
        <begin position="190"/>
        <end position="210"/>
    </location>
</feature>
<dbReference type="EMBL" id="CP120863">
    <property type="protein sequence ID" value="WFE89504.1"/>
    <property type="molecule type" value="Genomic_DNA"/>
</dbReference>